<dbReference type="InterPro" id="IPR010158">
    <property type="entry name" value="Amidase_Cbmase"/>
</dbReference>
<feature type="domain" description="Peptidase M20 dimerisation" evidence="3">
    <location>
        <begin position="234"/>
        <end position="332"/>
    </location>
</feature>
<dbReference type="STRING" id="1296100.A0A1B9FX57"/>
<dbReference type="InterPro" id="IPR002933">
    <property type="entry name" value="Peptidase_M20"/>
</dbReference>
<evidence type="ECO:0000259" key="3">
    <source>
        <dbReference type="Pfam" id="PF07687"/>
    </source>
</evidence>
<dbReference type="OrthoDB" id="4676at2759"/>
<evidence type="ECO:0000313" key="6">
    <source>
        <dbReference type="Proteomes" id="UP000092730"/>
    </source>
</evidence>
<evidence type="ECO:0000313" key="5">
    <source>
        <dbReference type="EMBL" id="WVW85897.1"/>
    </source>
</evidence>
<reference evidence="5" key="2">
    <citation type="submission" date="2013-07" db="EMBL/GenBank/DDBJ databases">
        <authorList>
            <consortium name="The Broad Institute Genome Sequencing Platform"/>
            <person name="Cuomo C."/>
            <person name="Litvintseva A."/>
            <person name="Chen Y."/>
            <person name="Heitman J."/>
            <person name="Sun S."/>
            <person name="Springer D."/>
            <person name="Dromer F."/>
            <person name="Young S.K."/>
            <person name="Zeng Q."/>
            <person name="Gargeya S."/>
            <person name="Fitzgerald M."/>
            <person name="Abouelleil A."/>
            <person name="Alvarado L."/>
            <person name="Berlin A.M."/>
            <person name="Chapman S.B."/>
            <person name="Dewar J."/>
            <person name="Goldberg J."/>
            <person name="Griggs A."/>
            <person name="Gujja S."/>
            <person name="Hansen M."/>
            <person name="Howarth C."/>
            <person name="Imamovic A."/>
            <person name="Larimer J."/>
            <person name="McCowan C."/>
            <person name="Murphy C."/>
            <person name="Pearson M."/>
            <person name="Priest M."/>
            <person name="Roberts A."/>
            <person name="Saif S."/>
            <person name="Shea T."/>
            <person name="Sykes S."/>
            <person name="Wortman J."/>
            <person name="Nusbaum C."/>
            <person name="Birren B."/>
        </authorList>
    </citation>
    <scope>NUCLEOTIDE SEQUENCE</scope>
    <source>
        <strain evidence="5">CBS 10118</strain>
    </source>
</reference>
<reference evidence="4" key="1">
    <citation type="submission" date="2013-07" db="EMBL/GenBank/DDBJ databases">
        <title>The Genome Sequence of Cryptococcus bestiolae CBS10118.</title>
        <authorList>
            <consortium name="The Broad Institute Genome Sequencing Platform"/>
            <person name="Cuomo C."/>
            <person name="Litvintseva A."/>
            <person name="Chen Y."/>
            <person name="Heitman J."/>
            <person name="Sun S."/>
            <person name="Springer D."/>
            <person name="Dromer F."/>
            <person name="Young S.K."/>
            <person name="Zeng Q."/>
            <person name="Gargeya S."/>
            <person name="Fitzgerald M."/>
            <person name="Abouelleil A."/>
            <person name="Alvarado L."/>
            <person name="Berlin A.M."/>
            <person name="Chapman S.B."/>
            <person name="Dewar J."/>
            <person name="Goldberg J."/>
            <person name="Griggs A."/>
            <person name="Gujja S."/>
            <person name="Hansen M."/>
            <person name="Howarth C."/>
            <person name="Imamovic A."/>
            <person name="Larimer J."/>
            <person name="McCowan C."/>
            <person name="Murphy C."/>
            <person name="Pearson M."/>
            <person name="Priest M."/>
            <person name="Roberts A."/>
            <person name="Saif S."/>
            <person name="Shea T."/>
            <person name="Sykes S."/>
            <person name="Wortman J."/>
            <person name="Nusbaum C."/>
            <person name="Birren B."/>
        </authorList>
    </citation>
    <scope>NUCLEOTIDE SEQUENCE [LARGE SCALE GENOMIC DNA]</scope>
    <source>
        <strain evidence="4">CBS 10118</strain>
    </source>
</reference>
<reference evidence="4" key="3">
    <citation type="submission" date="2014-01" db="EMBL/GenBank/DDBJ databases">
        <title>Evolution of pathogenesis and genome organization in the Tremellales.</title>
        <authorList>
            <person name="Cuomo C."/>
            <person name="Litvintseva A."/>
            <person name="Heitman J."/>
            <person name="Chen Y."/>
            <person name="Sun S."/>
            <person name="Springer D."/>
            <person name="Dromer F."/>
            <person name="Young S."/>
            <person name="Zeng Q."/>
            <person name="Chapman S."/>
            <person name="Gujja S."/>
            <person name="Saif S."/>
            <person name="Birren B."/>
        </authorList>
    </citation>
    <scope>NUCLEOTIDE SEQUENCE</scope>
    <source>
        <strain evidence="4">CBS 10118</strain>
    </source>
</reference>
<dbReference type="RefSeq" id="XP_019044418.1">
    <property type="nucleotide sequence ID" value="XM_019194295.1"/>
</dbReference>
<dbReference type="KEGG" id="kbi:30212101"/>
<dbReference type="CDD" id="cd03884">
    <property type="entry name" value="M20_bAS"/>
    <property type="match status" value="1"/>
</dbReference>
<dbReference type="PIRSF" id="PIRSF001235">
    <property type="entry name" value="Amidase_carbamoylase"/>
    <property type="match status" value="1"/>
</dbReference>
<dbReference type="Pfam" id="PF01546">
    <property type="entry name" value="Peptidase_M20"/>
    <property type="match status" value="1"/>
</dbReference>
<evidence type="ECO:0000313" key="4">
    <source>
        <dbReference type="EMBL" id="OCF23348.1"/>
    </source>
</evidence>
<dbReference type="Gene3D" id="3.40.630.10">
    <property type="entry name" value="Zn peptidases"/>
    <property type="match status" value="1"/>
</dbReference>
<dbReference type="GO" id="GO:0016813">
    <property type="term" value="F:hydrolase activity, acting on carbon-nitrogen (but not peptide) bonds, in linear amidines"/>
    <property type="evidence" value="ECO:0007669"/>
    <property type="project" value="InterPro"/>
</dbReference>
<dbReference type="EMBL" id="KI894024">
    <property type="protein sequence ID" value="OCF23348.1"/>
    <property type="molecule type" value="Genomic_DNA"/>
</dbReference>
<dbReference type="SUPFAM" id="SSF55031">
    <property type="entry name" value="Bacterial exopeptidase dimerisation domain"/>
    <property type="match status" value="1"/>
</dbReference>
<dbReference type="AlphaFoldDB" id="A0A1B9FX57"/>
<reference evidence="5" key="4">
    <citation type="submission" date="2024-02" db="EMBL/GenBank/DDBJ databases">
        <title>Comparative genomics of Cryptococcus and Kwoniella reveals pathogenesis evolution and contrasting modes of karyotype evolution via chromosome fusion or intercentromeric recombination.</title>
        <authorList>
            <person name="Coelho M.A."/>
            <person name="David-Palma M."/>
            <person name="Shea T."/>
            <person name="Bowers K."/>
            <person name="McGinley-Smith S."/>
            <person name="Mohammad A.W."/>
            <person name="Gnirke A."/>
            <person name="Yurkov A.M."/>
            <person name="Nowrousian M."/>
            <person name="Sun S."/>
            <person name="Cuomo C.A."/>
            <person name="Heitman J."/>
        </authorList>
    </citation>
    <scope>NUCLEOTIDE SEQUENCE</scope>
    <source>
        <strain evidence="5">CBS 10118</strain>
    </source>
</reference>
<dbReference type="PANTHER" id="PTHR32494:SF5">
    <property type="entry name" value="ALLANTOATE AMIDOHYDROLASE"/>
    <property type="match status" value="1"/>
</dbReference>
<dbReference type="Proteomes" id="UP000092730">
    <property type="component" value="Chromosome 7"/>
</dbReference>
<dbReference type="SUPFAM" id="SSF53187">
    <property type="entry name" value="Zn-dependent exopeptidases"/>
    <property type="match status" value="1"/>
</dbReference>
<protein>
    <submittedName>
        <fullName evidence="4">Amidase</fullName>
    </submittedName>
</protein>
<evidence type="ECO:0000256" key="2">
    <source>
        <dbReference type="ARBA" id="ARBA00022801"/>
    </source>
</evidence>
<dbReference type="NCBIfam" id="TIGR01879">
    <property type="entry name" value="hydantase"/>
    <property type="match status" value="1"/>
</dbReference>
<evidence type="ECO:0000256" key="1">
    <source>
        <dbReference type="ARBA" id="ARBA00006247"/>
    </source>
</evidence>
<sequence length="431" mass="46690">MSLSQSSTTTVHEDVPVSLRLSRPAINAQRINDTLQLSCQWGATPDGGMNRLALNDDDALVRRWYIEECVKVGCDVTVDAMGNIFAVRPGKQQGPPIAMGSHLDTQPTGGRYDGILGCLAALEVLRACHEAGYETKHPLAAIVWTNEEGARFIPSMLGSAVWAGVRSLEFGQSRVDEAGVSVREELERHRFLGVTASSHEAIPLKAHFELHIEQGPILDAAAHPVAVVTGVQAFRWFEIKVQGRGSHAGTTPMHLRHNPLTAFCQMALSAEQLAVQFGGLATIGRVGSLATQSTNCIIDDIVFHLDIRHHDDDKLDQLEAAIRESFAKIAAETLGVRLASWEALTGSQAVKFDPFAVDCVRNACKPYPKEEIISGAGHDSVNTSKRCPTAMIFIRCKDGVSHHPSEFSTREDIAIGGSVLLDAVCRYDSAV</sequence>
<comment type="similarity">
    <text evidence="1">Belongs to the peptidase M20A family.</text>
</comment>
<dbReference type="PANTHER" id="PTHR32494">
    <property type="entry name" value="ALLANTOATE DEIMINASE-RELATED"/>
    <property type="match status" value="1"/>
</dbReference>
<dbReference type="VEuPathDB" id="FungiDB:I302_07702"/>
<gene>
    <name evidence="4" type="ORF">I302_07702</name>
    <name evidence="5" type="ORF">I302_107935</name>
</gene>
<dbReference type="GeneID" id="30212101"/>
<organism evidence="4">
    <name type="scientific">Kwoniella bestiolae CBS 10118</name>
    <dbReference type="NCBI Taxonomy" id="1296100"/>
    <lineage>
        <taxon>Eukaryota</taxon>
        <taxon>Fungi</taxon>
        <taxon>Dikarya</taxon>
        <taxon>Basidiomycota</taxon>
        <taxon>Agaricomycotina</taxon>
        <taxon>Tremellomycetes</taxon>
        <taxon>Tremellales</taxon>
        <taxon>Cryptococcaceae</taxon>
        <taxon>Kwoniella</taxon>
    </lineage>
</organism>
<name>A0A1B9FX57_9TREE</name>
<accession>A0A1B9FX57</accession>
<dbReference type="Pfam" id="PF07687">
    <property type="entry name" value="M20_dimer"/>
    <property type="match status" value="1"/>
</dbReference>
<dbReference type="Gene3D" id="3.30.70.360">
    <property type="match status" value="1"/>
</dbReference>
<dbReference type="InterPro" id="IPR011650">
    <property type="entry name" value="Peptidase_M20_dimer"/>
</dbReference>
<keyword evidence="6" id="KW-1185">Reference proteome</keyword>
<keyword evidence="2" id="KW-0378">Hydrolase</keyword>
<dbReference type="EMBL" id="CP144547">
    <property type="protein sequence ID" value="WVW85897.1"/>
    <property type="molecule type" value="Genomic_DNA"/>
</dbReference>
<dbReference type="InterPro" id="IPR036264">
    <property type="entry name" value="Bact_exopeptidase_dim_dom"/>
</dbReference>
<proteinExistence type="inferred from homology"/>